<feature type="compositionally biased region" description="Basic and acidic residues" evidence="1">
    <location>
        <begin position="638"/>
        <end position="653"/>
    </location>
</feature>
<feature type="region of interest" description="Disordered" evidence="1">
    <location>
        <begin position="589"/>
        <end position="671"/>
    </location>
</feature>
<dbReference type="EMBL" id="CP144746">
    <property type="protein sequence ID" value="WVZ59695.1"/>
    <property type="molecule type" value="Genomic_DNA"/>
</dbReference>
<feature type="non-terminal residue" evidence="2">
    <location>
        <position position="1129"/>
    </location>
</feature>
<feature type="compositionally biased region" description="Polar residues" evidence="1">
    <location>
        <begin position="1016"/>
        <end position="1033"/>
    </location>
</feature>
<name>A0AAQ3WFB6_PASNO</name>
<feature type="compositionally biased region" description="Polar residues" evidence="1">
    <location>
        <begin position="627"/>
        <end position="637"/>
    </location>
</feature>
<dbReference type="InterPro" id="IPR052650">
    <property type="entry name" value="Zinc_finger_CCCH"/>
</dbReference>
<gene>
    <name evidence="2" type="ORF">U9M48_009805</name>
</gene>
<feature type="compositionally biased region" description="Polar residues" evidence="1">
    <location>
        <begin position="657"/>
        <end position="671"/>
    </location>
</feature>
<evidence type="ECO:0000313" key="2">
    <source>
        <dbReference type="EMBL" id="WVZ59695.1"/>
    </source>
</evidence>
<reference evidence="2 3" key="1">
    <citation type="submission" date="2024-02" db="EMBL/GenBank/DDBJ databases">
        <title>High-quality chromosome-scale genome assembly of Pensacola bahiagrass (Paspalum notatum Flugge var. saurae).</title>
        <authorList>
            <person name="Vega J.M."/>
            <person name="Podio M."/>
            <person name="Orjuela J."/>
            <person name="Siena L.A."/>
            <person name="Pessino S.C."/>
            <person name="Combes M.C."/>
            <person name="Mariac C."/>
            <person name="Albertini E."/>
            <person name="Pupilli F."/>
            <person name="Ortiz J.P.A."/>
            <person name="Leblanc O."/>
        </authorList>
    </citation>
    <scope>NUCLEOTIDE SEQUENCE [LARGE SCALE GENOMIC DNA]</scope>
    <source>
        <strain evidence="2">R1</strain>
        <tissue evidence="2">Leaf</tissue>
    </source>
</reference>
<feature type="compositionally biased region" description="Polar residues" evidence="1">
    <location>
        <begin position="589"/>
        <end position="599"/>
    </location>
</feature>
<dbReference type="Proteomes" id="UP001341281">
    <property type="component" value="Chromosome 02"/>
</dbReference>
<evidence type="ECO:0000256" key="1">
    <source>
        <dbReference type="SAM" id="MobiDB-lite"/>
    </source>
</evidence>
<feature type="region of interest" description="Disordered" evidence="1">
    <location>
        <begin position="211"/>
        <end position="237"/>
    </location>
</feature>
<feature type="region of interest" description="Disordered" evidence="1">
    <location>
        <begin position="1014"/>
        <end position="1033"/>
    </location>
</feature>
<dbReference type="PANTHER" id="PTHR36886">
    <property type="entry name" value="PROTEIN FRIGIDA-ESSENTIAL 1"/>
    <property type="match status" value="1"/>
</dbReference>
<keyword evidence="3" id="KW-1185">Reference proteome</keyword>
<feature type="region of interest" description="Disordered" evidence="1">
    <location>
        <begin position="917"/>
        <end position="946"/>
    </location>
</feature>
<proteinExistence type="predicted"/>
<feature type="region of interest" description="Disordered" evidence="1">
    <location>
        <begin position="988"/>
        <end position="1008"/>
    </location>
</feature>
<dbReference type="PANTHER" id="PTHR36886:SF9">
    <property type="match status" value="1"/>
</dbReference>
<organism evidence="2 3">
    <name type="scientific">Paspalum notatum var. saurae</name>
    <dbReference type="NCBI Taxonomy" id="547442"/>
    <lineage>
        <taxon>Eukaryota</taxon>
        <taxon>Viridiplantae</taxon>
        <taxon>Streptophyta</taxon>
        <taxon>Embryophyta</taxon>
        <taxon>Tracheophyta</taxon>
        <taxon>Spermatophyta</taxon>
        <taxon>Magnoliopsida</taxon>
        <taxon>Liliopsida</taxon>
        <taxon>Poales</taxon>
        <taxon>Poaceae</taxon>
        <taxon>PACMAD clade</taxon>
        <taxon>Panicoideae</taxon>
        <taxon>Andropogonodae</taxon>
        <taxon>Paspaleae</taxon>
        <taxon>Paspalinae</taxon>
        <taxon>Paspalum</taxon>
    </lineage>
</organism>
<dbReference type="AlphaFoldDB" id="A0AAQ3WFB6"/>
<evidence type="ECO:0000313" key="3">
    <source>
        <dbReference type="Proteomes" id="UP001341281"/>
    </source>
</evidence>
<accession>A0AAQ3WFB6</accession>
<sequence length="1129" mass="124411">RTYEKHRQAFGKERETVWRENEDGALYRGDLGNPALAATACALSLFSPPLHHCAPTHPSAALASRRDFLCASAAVESIEASVAYALPSFPLCSSAAGLQMSSHKFLLPPVHGKIRGQAPQSYPCSEKYEWQNLSTTVHQSEQAAGEEPDDAATLHCPLHMPGSVGEYTASHGHGHSAEIRGPGNEVGGPCYLSCSFGGCHGKDHACLSHSSKRARRGISPGPGLVRSYQSKKRPSFDNVHHCAKGADRQICQAGSCRKSFSGNQWSSSQNYHDDRYLPTKRDFLDGHFSEVDAARHRSYMCNFQSCSKHNSQSGKDPTSKIPVHTSHGRFCQRNKLERASPNRLVNEFRPIHHEQLEISPNEDIHECLDSSRNFRNCYKGKIAKRKCIKQGFLGKTYNGACASKYERNNSRKRNADHLGGKKAWTNMANKDKSKRLCCPIEQDQQQEVESDKTRNYSREGNTKVTKFVGQNGPKGNPMKNATCPASSGSTKCDENSNMLSAKCSKTIASSNTPKLSEGSNDMDLEYDVDGFTERGIQQLPDTHRKKSMQLKEPDTVSLSEALRRDCLILWRARQLRKDRAAKADKIVNADQQLSAQRSKVPTGRRGGNGKSAASSCPESDNEDDSASECSDQATSYDRLQKCGEGRVNKKSEWPIKSPSNSKRNKNPQNVTAQKGVKCSLWLPPEANPLEIAHPKEKENPLDRWQLPIDDPDAKVHISLNGGSDTGKVDQEAVSHYNNSAHQNISQKETGRHAKLAVKCETKAGGHGGKWAEHSAGFTGSTLLDEETVACCSMQGKLKVNALESPNHERGSTPFDGPILAGGSANMYPKEPINRSSESYGRDFKNWSDGNDCSSSEQEGMHHNLLRKEQEALLLTENENELNEKATQEGCQPQARMIEITSNRLITEDCTSDIVHSGAAKQGDRIPRSIPDLNCSPSMTSDEDFVAPPEEPVCQVSADSFKPQRAAKSLSASLTGPIVKEEEFKQVKEEQRKQAEANHINGEVCKKESTSELERQLQISESNTGPPQQTAVEESSASMEAFKCALCEFVKKIVKPLWENGLLSREVHKIVVKKTVEKVAGVWASSAPLTEIVISRILSDEAKNIEKLVKDYLAMYVGREVLKRINPGNP</sequence>
<protein>
    <submittedName>
        <fullName evidence="2">Uncharacterized protein</fullName>
    </submittedName>
</protein>